<evidence type="ECO:0000259" key="1">
    <source>
        <dbReference type="PROSITE" id="PS50801"/>
    </source>
</evidence>
<reference evidence="2 3" key="1">
    <citation type="submission" date="2021-11" db="EMBL/GenBank/DDBJ databases">
        <title>Draft genome sequence of Actinomycetospora sp. SF1 isolated from the rhizosphere soil.</title>
        <authorList>
            <person name="Duangmal K."/>
            <person name="Chantavorakit T."/>
        </authorList>
    </citation>
    <scope>NUCLEOTIDE SEQUENCE [LARGE SCALE GENOMIC DNA]</scope>
    <source>
        <strain evidence="2 3">TBRC 5722</strain>
    </source>
</reference>
<dbReference type="Proteomes" id="UP001199469">
    <property type="component" value="Unassembled WGS sequence"/>
</dbReference>
<dbReference type="RefSeq" id="WP_230738779.1">
    <property type="nucleotide sequence ID" value="NZ_JAJNDB010000007.1"/>
</dbReference>
<keyword evidence="3" id="KW-1185">Reference proteome</keyword>
<dbReference type="InterPro" id="IPR002645">
    <property type="entry name" value="STAS_dom"/>
</dbReference>
<organism evidence="2 3">
    <name type="scientific">Actinomycetospora endophytica</name>
    <dbReference type="NCBI Taxonomy" id="2291215"/>
    <lineage>
        <taxon>Bacteria</taxon>
        <taxon>Bacillati</taxon>
        <taxon>Actinomycetota</taxon>
        <taxon>Actinomycetes</taxon>
        <taxon>Pseudonocardiales</taxon>
        <taxon>Pseudonocardiaceae</taxon>
        <taxon>Actinomycetospora</taxon>
    </lineage>
</organism>
<accession>A0ABS8PF50</accession>
<dbReference type="CDD" id="cd07043">
    <property type="entry name" value="STAS_anti-anti-sigma_factors"/>
    <property type="match status" value="1"/>
</dbReference>
<feature type="domain" description="STAS" evidence="1">
    <location>
        <begin position="33"/>
        <end position="132"/>
    </location>
</feature>
<dbReference type="EMBL" id="JAJNDB010000007">
    <property type="protein sequence ID" value="MCD2196883.1"/>
    <property type="molecule type" value="Genomic_DNA"/>
</dbReference>
<dbReference type="Pfam" id="PF01740">
    <property type="entry name" value="STAS"/>
    <property type="match status" value="1"/>
</dbReference>
<dbReference type="Gene3D" id="3.30.750.24">
    <property type="entry name" value="STAS domain"/>
    <property type="match status" value="1"/>
</dbReference>
<dbReference type="PROSITE" id="PS50801">
    <property type="entry name" value="STAS"/>
    <property type="match status" value="1"/>
</dbReference>
<evidence type="ECO:0000313" key="3">
    <source>
        <dbReference type="Proteomes" id="UP001199469"/>
    </source>
</evidence>
<gene>
    <name evidence="2" type="ORF">LQ327_26280</name>
</gene>
<comment type="caution">
    <text evidence="2">The sequence shown here is derived from an EMBL/GenBank/DDBJ whole genome shotgun (WGS) entry which is preliminary data.</text>
</comment>
<dbReference type="SUPFAM" id="SSF52091">
    <property type="entry name" value="SpoIIaa-like"/>
    <property type="match status" value="1"/>
</dbReference>
<protein>
    <submittedName>
        <fullName evidence="2">STAS domain-containing protein</fullName>
    </submittedName>
</protein>
<dbReference type="InterPro" id="IPR036513">
    <property type="entry name" value="STAS_dom_sf"/>
</dbReference>
<evidence type="ECO:0000313" key="2">
    <source>
        <dbReference type="EMBL" id="MCD2196883.1"/>
    </source>
</evidence>
<proteinExistence type="predicted"/>
<name>A0ABS8PF50_9PSEU</name>
<sequence>MATTIPAGAPRNAPTIPARHSTLHIGISRRLSVFAVSGPIDAETVGELRRRVRSHVAKGAGTVVLDLTGGDRLTAASYAGVVGCAWDVVADGGAPMRLVVDAGRPAVSLTQLVGLGHLLALYESLDEACHPEPAPPLTVALTVSGTTLHRTV</sequence>